<comment type="caution">
    <text evidence="1">The sequence shown here is derived from an EMBL/GenBank/DDBJ whole genome shotgun (WGS) entry which is preliminary data.</text>
</comment>
<name>A0AAE0NKK3_9PEZI</name>
<keyword evidence="2" id="KW-1185">Reference proteome</keyword>
<accession>A0AAE0NKK3</accession>
<evidence type="ECO:0000313" key="2">
    <source>
        <dbReference type="Proteomes" id="UP001287356"/>
    </source>
</evidence>
<reference evidence="1" key="2">
    <citation type="submission" date="2023-06" db="EMBL/GenBank/DDBJ databases">
        <authorList>
            <consortium name="Lawrence Berkeley National Laboratory"/>
            <person name="Haridas S."/>
            <person name="Hensen N."/>
            <person name="Bonometti L."/>
            <person name="Westerberg I."/>
            <person name="Brannstrom I.O."/>
            <person name="Guillou S."/>
            <person name="Cros-Aarteil S."/>
            <person name="Calhoun S."/>
            <person name="Kuo A."/>
            <person name="Mondo S."/>
            <person name="Pangilinan J."/>
            <person name="Riley R."/>
            <person name="Labutti K."/>
            <person name="Andreopoulos B."/>
            <person name="Lipzen A."/>
            <person name="Chen C."/>
            <person name="Yanf M."/>
            <person name="Daum C."/>
            <person name="Ng V."/>
            <person name="Clum A."/>
            <person name="Steindorff A."/>
            <person name="Ohm R."/>
            <person name="Martin F."/>
            <person name="Silar P."/>
            <person name="Natvig D."/>
            <person name="Lalanne C."/>
            <person name="Gautier V."/>
            <person name="Ament-Velasquez S.L."/>
            <person name="Kruys A."/>
            <person name="Hutchinson M.I."/>
            <person name="Powell A.J."/>
            <person name="Barry K."/>
            <person name="Miller A.N."/>
            <person name="Grigoriev I.V."/>
            <person name="Debuchy R."/>
            <person name="Gladieux P."/>
            <person name="Thoren M.H."/>
            <person name="Johannesson H."/>
        </authorList>
    </citation>
    <scope>NUCLEOTIDE SEQUENCE</scope>
    <source>
        <strain evidence="1">CBS 958.72</strain>
    </source>
</reference>
<protein>
    <submittedName>
        <fullName evidence="1">Uncharacterized protein</fullName>
    </submittedName>
</protein>
<gene>
    <name evidence="1" type="ORF">B0T24DRAFT_36613</name>
</gene>
<dbReference type="AlphaFoldDB" id="A0AAE0NKK3"/>
<reference evidence="1" key="1">
    <citation type="journal article" date="2023" name="Mol. Phylogenet. Evol.">
        <title>Genome-scale phylogeny and comparative genomics of the fungal order Sordariales.</title>
        <authorList>
            <person name="Hensen N."/>
            <person name="Bonometti L."/>
            <person name="Westerberg I."/>
            <person name="Brannstrom I.O."/>
            <person name="Guillou S."/>
            <person name="Cros-Aarteil S."/>
            <person name="Calhoun S."/>
            <person name="Haridas S."/>
            <person name="Kuo A."/>
            <person name="Mondo S."/>
            <person name="Pangilinan J."/>
            <person name="Riley R."/>
            <person name="LaButti K."/>
            <person name="Andreopoulos B."/>
            <person name="Lipzen A."/>
            <person name="Chen C."/>
            <person name="Yan M."/>
            <person name="Daum C."/>
            <person name="Ng V."/>
            <person name="Clum A."/>
            <person name="Steindorff A."/>
            <person name="Ohm R.A."/>
            <person name="Martin F."/>
            <person name="Silar P."/>
            <person name="Natvig D.O."/>
            <person name="Lalanne C."/>
            <person name="Gautier V."/>
            <person name="Ament-Velasquez S.L."/>
            <person name="Kruys A."/>
            <person name="Hutchinson M.I."/>
            <person name="Powell A.J."/>
            <person name="Barry K."/>
            <person name="Miller A.N."/>
            <person name="Grigoriev I.V."/>
            <person name="Debuchy R."/>
            <person name="Gladieux P."/>
            <person name="Hiltunen Thoren M."/>
            <person name="Johannesson H."/>
        </authorList>
    </citation>
    <scope>NUCLEOTIDE SEQUENCE</scope>
    <source>
        <strain evidence="1">CBS 958.72</strain>
    </source>
</reference>
<dbReference type="EMBL" id="JAULSN010000001">
    <property type="protein sequence ID" value="KAK3383150.1"/>
    <property type="molecule type" value="Genomic_DNA"/>
</dbReference>
<dbReference type="Proteomes" id="UP001287356">
    <property type="component" value="Unassembled WGS sequence"/>
</dbReference>
<organism evidence="1 2">
    <name type="scientific">Lasiosphaeria ovina</name>
    <dbReference type="NCBI Taxonomy" id="92902"/>
    <lineage>
        <taxon>Eukaryota</taxon>
        <taxon>Fungi</taxon>
        <taxon>Dikarya</taxon>
        <taxon>Ascomycota</taxon>
        <taxon>Pezizomycotina</taxon>
        <taxon>Sordariomycetes</taxon>
        <taxon>Sordariomycetidae</taxon>
        <taxon>Sordariales</taxon>
        <taxon>Lasiosphaeriaceae</taxon>
        <taxon>Lasiosphaeria</taxon>
    </lineage>
</organism>
<evidence type="ECO:0000313" key="1">
    <source>
        <dbReference type="EMBL" id="KAK3383150.1"/>
    </source>
</evidence>
<sequence length="248" mass="27462">MNLLATVLPGTPVSQRTTALRRRSCSPTWTRQLVSTTEKPIDILGIADAAGMKQLSLAFVFNAMPVFLLNMGTADFEDGMWHDVLPPLKGAVKWILTRADPLWHRVGGILQAATPMPGPSSSPFEGPRPLGPGRPVEQNFGSPGAYRLRRHLVVRGMPRPAACWLCSASARTLELSHLEFHGRAENWHFVFKLEAQLLRASGRSHKDLPPWPAHRSVILMRKPRGYPVCASMTLVWSRARPGRLASLE</sequence>
<proteinExistence type="predicted"/>